<dbReference type="EMBL" id="AMQN01004528">
    <property type="status" value="NOT_ANNOTATED_CDS"/>
    <property type="molecule type" value="Genomic_DNA"/>
</dbReference>
<keyword evidence="2" id="KW-0547">Nucleotide-binding</keyword>
<sequence length="374" mass="42237">MAAASDDLNGQHNDSAGHGDSYDLEERISNFYRKKVAIDEAEVKRNDAIFNGIISDLQKNLEVNFAFGKPILRGSAGEGLKIIRQDEYDVLMPLKISESHWECVQYPHDSRYVKLEERGKDENIPDQLRMDNCLNAAAVWSKCLGAVQKFANYYNAESSGTHKIRVSSHGPAITIHVTDHKGLIFDADLIPMVKVGDNWLISKRHPNAVNMPNARETPLWRKSFTHKETDALAKIPPKNKKVLKIAKAIRQAKGSPMNSMCSYIYKTDFLHFYNKQTDAERKAPINAQVKAYFSHLASSLKTGHMSPYHDSKGTENLLASQKPINLQNVGFNRVTLFILEVGVKLEIVHWNVVDYNEAAKTYKIRSEIKGIDQN</sequence>
<keyword evidence="3" id="KW-0067">ATP-binding</keyword>
<dbReference type="HOGENOM" id="CLU_047308_1_0_1"/>
<dbReference type="OMA" id="ANLKSYH"/>
<evidence type="ECO:0000256" key="4">
    <source>
        <dbReference type="SAM" id="MobiDB-lite"/>
    </source>
</evidence>
<dbReference type="STRING" id="283909.R7VGW7"/>
<proteinExistence type="inferred from homology"/>
<evidence type="ECO:0000256" key="3">
    <source>
        <dbReference type="ARBA" id="ARBA00022840"/>
    </source>
</evidence>
<dbReference type="EMBL" id="KB293746">
    <property type="protein sequence ID" value="ELU15551.1"/>
    <property type="molecule type" value="Genomic_DNA"/>
</dbReference>
<dbReference type="SMART" id="SM01265">
    <property type="entry name" value="Mab-21"/>
    <property type="match status" value="1"/>
</dbReference>
<dbReference type="Proteomes" id="UP000014760">
    <property type="component" value="Unassembled WGS sequence"/>
</dbReference>
<dbReference type="AlphaFoldDB" id="R7VGW7"/>
<dbReference type="EnsemblMetazoa" id="CapteT189416">
    <property type="protein sequence ID" value="CapteP189416"/>
    <property type="gene ID" value="CapteG189416"/>
</dbReference>
<dbReference type="InterPro" id="IPR024810">
    <property type="entry name" value="MAB21L/cGLR"/>
</dbReference>
<dbReference type="Pfam" id="PF03281">
    <property type="entry name" value="Mab-21"/>
    <property type="match status" value="1"/>
</dbReference>
<accession>R7VGW7</accession>
<gene>
    <name evidence="6" type="ORF">CAPTEDRAFT_189416</name>
</gene>
<evidence type="ECO:0000313" key="7">
    <source>
        <dbReference type="EnsemblMetazoa" id="CapteP189416"/>
    </source>
</evidence>
<keyword evidence="8" id="KW-1185">Reference proteome</keyword>
<feature type="domain" description="Mab-21-like nucleotidyltransferase" evidence="5">
    <location>
        <begin position="77"/>
        <end position="209"/>
    </location>
</feature>
<dbReference type="GO" id="GO:0005524">
    <property type="term" value="F:ATP binding"/>
    <property type="evidence" value="ECO:0007669"/>
    <property type="project" value="UniProtKB-KW"/>
</dbReference>
<reference evidence="8" key="1">
    <citation type="submission" date="2012-12" db="EMBL/GenBank/DDBJ databases">
        <authorList>
            <person name="Hellsten U."/>
            <person name="Grimwood J."/>
            <person name="Chapman J.A."/>
            <person name="Shapiro H."/>
            <person name="Aerts A."/>
            <person name="Otillar R.P."/>
            <person name="Terry A.Y."/>
            <person name="Boore J.L."/>
            <person name="Simakov O."/>
            <person name="Marletaz F."/>
            <person name="Cho S.-J."/>
            <person name="Edsinger-Gonzales E."/>
            <person name="Havlak P."/>
            <person name="Kuo D.-H."/>
            <person name="Larsson T."/>
            <person name="Lv J."/>
            <person name="Arendt D."/>
            <person name="Savage R."/>
            <person name="Osoegawa K."/>
            <person name="de Jong P."/>
            <person name="Lindberg D.R."/>
            <person name="Seaver E.C."/>
            <person name="Weisblat D.A."/>
            <person name="Putnam N.H."/>
            <person name="Grigoriev I.V."/>
            <person name="Rokhsar D.S."/>
        </authorList>
    </citation>
    <scope>NUCLEOTIDE SEQUENCE</scope>
    <source>
        <strain evidence="8">I ESC-2004</strain>
    </source>
</reference>
<name>R7VGW7_CAPTE</name>
<protein>
    <recommendedName>
        <fullName evidence="5">Mab-21-like nucleotidyltransferase domain-containing protein</fullName>
    </recommendedName>
</protein>
<dbReference type="Gene3D" id="3.30.460.90">
    <property type="match status" value="1"/>
</dbReference>
<evidence type="ECO:0000256" key="2">
    <source>
        <dbReference type="ARBA" id="ARBA00022741"/>
    </source>
</evidence>
<reference evidence="6 8" key="2">
    <citation type="journal article" date="2013" name="Nature">
        <title>Insights into bilaterian evolution from three spiralian genomes.</title>
        <authorList>
            <person name="Simakov O."/>
            <person name="Marletaz F."/>
            <person name="Cho S.J."/>
            <person name="Edsinger-Gonzales E."/>
            <person name="Havlak P."/>
            <person name="Hellsten U."/>
            <person name="Kuo D.H."/>
            <person name="Larsson T."/>
            <person name="Lv J."/>
            <person name="Arendt D."/>
            <person name="Savage R."/>
            <person name="Osoegawa K."/>
            <person name="de Jong P."/>
            <person name="Grimwood J."/>
            <person name="Chapman J.A."/>
            <person name="Shapiro H."/>
            <person name="Aerts A."/>
            <person name="Otillar R.P."/>
            <person name="Terry A.Y."/>
            <person name="Boore J.L."/>
            <person name="Grigoriev I.V."/>
            <person name="Lindberg D.R."/>
            <person name="Seaver E.C."/>
            <person name="Weisblat D.A."/>
            <person name="Putnam N.H."/>
            <person name="Rokhsar D.S."/>
        </authorList>
    </citation>
    <scope>NUCLEOTIDE SEQUENCE</scope>
    <source>
        <strain evidence="6 8">I ESC-2004</strain>
    </source>
</reference>
<evidence type="ECO:0000256" key="1">
    <source>
        <dbReference type="ARBA" id="ARBA00008307"/>
    </source>
</evidence>
<dbReference type="InterPro" id="IPR046903">
    <property type="entry name" value="Mab-21-like_nuc_Trfase"/>
</dbReference>
<evidence type="ECO:0000313" key="6">
    <source>
        <dbReference type="EMBL" id="ELU15551.1"/>
    </source>
</evidence>
<feature type="region of interest" description="Disordered" evidence="4">
    <location>
        <begin position="1"/>
        <end position="21"/>
    </location>
</feature>
<reference evidence="7" key="3">
    <citation type="submission" date="2015-06" db="UniProtKB">
        <authorList>
            <consortium name="EnsemblMetazoa"/>
        </authorList>
    </citation>
    <scope>IDENTIFICATION</scope>
</reference>
<organism evidence="6">
    <name type="scientific">Capitella teleta</name>
    <name type="common">Polychaete worm</name>
    <dbReference type="NCBI Taxonomy" id="283909"/>
    <lineage>
        <taxon>Eukaryota</taxon>
        <taxon>Metazoa</taxon>
        <taxon>Spiralia</taxon>
        <taxon>Lophotrochozoa</taxon>
        <taxon>Annelida</taxon>
        <taxon>Polychaeta</taxon>
        <taxon>Sedentaria</taxon>
        <taxon>Scolecida</taxon>
        <taxon>Capitellidae</taxon>
        <taxon>Capitella</taxon>
    </lineage>
</organism>
<dbReference type="OrthoDB" id="6054650at2759"/>
<evidence type="ECO:0000259" key="5">
    <source>
        <dbReference type="Pfam" id="PF03281"/>
    </source>
</evidence>
<dbReference type="Gene3D" id="1.10.1410.40">
    <property type="match status" value="1"/>
</dbReference>
<evidence type="ECO:0000313" key="8">
    <source>
        <dbReference type="Proteomes" id="UP000014760"/>
    </source>
</evidence>
<comment type="similarity">
    <text evidence="1">Belongs to the mab-21 family.</text>
</comment>
<dbReference type="PANTHER" id="PTHR10656:SF42">
    <property type="entry name" value="CYCLIC GMP-AMP SYNTHASE-LIKE PROTEIN-RELATED"/>
    <property type="match status" value="1"/>
</dbReference>
<dbReference type="PANTHER" id="PTHR10656">
    <property type="entry name" value="CELL FATE DETERMINING PROTEIN MAB21-RELATED"/>
    <property type="match status" value="1"/>
</dbReference>